<comment type="caution">
    <text evidence="7">The sequence shown here is derived from an EMBL/GenBank/DDBJ whole genome shotgun (WGS) entry which is preliminary data.</text>
</comment>
<dbReference type="GO" id="GO:0009403">
    <property type="term" value="P:toxin biosynthetic process"/>
    <property type="evidence" value="ECO:0007669"/>
    <property type="project" value="InterPro"/>
</dbReference>
<dbReference type="CDD" id="cd05379">
    <property type="entry name" value="CAP_bacterial"/>
    <property type="match status" value="1"/>
</dbReference>
<evidence type="ECO:0000256" key="3">
    <source>
        <dbReference type="ARBA" id="ARBA00022989"/>
    </source>
</evidence>
<evidence type="ECO:0000259" key="6">
    <source>
        <dbReference type="Pfam" id="PF00188"/>
    </source>
</evidence>
<feature type="transmembrane region" description="Helical" evidence="5">
    <location>
        <begin position="101"/>
        <end position="128"/>
    </location>
</feature>
<feature type="transmembrane region" description="Helical" evidence="5">
    <location>
        <begin position="67"/>
        <end position="89"/>
    </location>
</feature>
<accession>A0A0G0MNL8</accession>
<feature type="domain" description="SCP" evidence="6">
    <location>
        <begin position="204"/>
        <end position="318"/>
    </location>
</feature>
<protein>
    <recommendedName>
        <fullName evidence="6">SCP domain-containing protein</fullName>
    </recommendedName>
</protein>
<evidence type="ECO:0000256" key="1">
    <source>
        <dbReference type="ARBA" id="ARBA00004141"/>
    </source>
</evidence>
<evidence type="ECO:0000256" key="5">
    <source>
        <dbReference type="SAM" id="Phobius"/>
    </source>
</evidence>
<dbReference type="SUPFAM" id="SSF55797">
    <property type="entry name" value="PR-1-like"/>
    <property type="match status" value="1"/>
</dbReference>
<dbReference type="Proteomes" id="UP000034181">
    <property type="component" value="Unassembled WGS sequence"/>
</dbReference>
<keyword evidence="3 5" id="KW-1133">Transmembrane helix</keyword>
<sequence>MQGNWVDLIIIVILIYFASEAWRIGLWVILADFFSFLLSLLFSLRIYQSVSELLRTNFNLSHSVSNALGFLLTAVLTEVILGYLFARALSRLPHKYKNKPFLRFLAIFPAFGEGLVIIAFVLMLVLALPLSPRVKTDAAKSKIGSVIISQTSGLEKSLSEIFGGVIEDSLTYFTVKPESRETVPLHTDKHELTVDQISETQMFELVNQERKKAGVGQLVWAPQIVPIARAHAKDMWERQYFGHVSPDGKDVGDRLQKAKIDYQLAGENLAMAPTLATANTGLMNSQGHRENILEPKFKKIGIGVIENGYYGKMFVQVFTD</sequence>
<proteinExistence type="predicted"/>
<feature type="transmembrane region" description="Helical" evidence="5">
    <location>
        <begin position="29"/>
        <end position="47"/>
    </location>
</feature>
<evidence type="ECO:0000313" key="7">
    <source>
        <dbReference type="EMBL" id="KKQ75259.1"/>
    </source>
</evidence>
<name>A0A0G0MNL8_9BACT</name>
<dbReference type="InterPro" id="IPR003825">
    <property type="entry name" value="Colicin-V_CvpA"/>
</dbReference>
<dbReference type="InterPro" id="IPR035940">
    <property type="entry name" value="CAP_sf"/>
</dbReference>
<evidence type="ECO:0000256" key="4">
    <source>
        <dbReference type="ARBA" id="ARBA00023136"/>
    </source>
</evidence>
<dbReference type="EMBL" id="LBUZ01000014">
    <property type="protein sequence ID" value="KKQ75259.1"/>
    <property type="molecule type" value="Genomic_DNA"/>
</dbReference>
<dbReference type="PANTHER" id="PTHR31157">
    <property type="entry name" value="SCP DOMAIN-CONTAINING PROTEIN"/>
    <property type="match status" value="1"/>
</dbReference>
<dbReference type="GO" id="GO:0016020">
    <property type="term" value="C:membrane"/>
    <property type="evidence" value="ECO:0007669"/>
    <property type="project" value="UniProtKB-SubCell"/>
</dbReference>
<feature type="transmembrane region" description="Helical" evidence="5">
    <location>
        <begin position="6"/>
        <end position="22"/>
    </location>
</feature>
<reference evidence="7 8" key="1">
    <citation type="journal article" date="2015" name="Nature">
        <title>rRNA introns, odd ribosomes, and small enigmatic genomes across a large radiation of phyla.</title>
        <authorList>
            <person name="Brown C.T."/>
            <person name="Hug L.A."/>
            <person name="Thomas B.C."/>
            <person name="Sharon I."/>
            <person name="Castelle C.J."/>
            <person name="Singh A."/>
            <person name="Wilkins M.J."/>
            <person name="Williams K.H."/>
            <person name="Banfield J.F."/>
        </authorList>
    </citation>
    <scope>NUCLEOTIDE SEQUENCE [LARGE SCALE GENOMIC DNA]</scope>
</reference>
<dbReference type="InterPro" id="IPR014044">
    <property type="entry name" value="CAP_dom"/>
</dbReference>
<comment type="subcellular location">
    <subcellularLocation>
        <location evidence="1">Membrane</location>
        <topology evidence="1">Multi-pass membrane protein</topology>
    </subcellularLocation>
</comment>
<keyword evidence="4 5" id="KW-0472">Membrane</keyword>
<dbReference type="Pfam" id="PF02674">
    <property type="entry name" value="Colicin_V"/>
    <property type="match status" value="1"/>
</dbReference>
<evidence type="ECO:0000256" key="2">
    <source>
        <dbReference type="ARBA" id="ARBA00022692"/>
    </source>
</evidence>
<dbReference type="PANTHER" id="PTHR31157:SF1">
    <property type="entry name" value="SCP DOMAIN-CONTAINING PROTEIN"/>
    <property type="match status" value="1"/>
</dbReference>
<dbReference type="Pfam" id="PF00188">
    <property type="entry name" value="CAP"/>
    <property type="match status" value="1"/>
</dbReference>
<keyword evidence="2 5" id="KW-0812">Transmembrane</keyword>
<gene>
    <name evidence="7" type="ORF">US96_C0014G0017</name>
</gene>
<dbReference type="Gene3D" id="3.40.33.10">
    <property type="entry name" value="CAP"/>
    <property type="match status" value="1"/>
</dbReference>
<dbReference type="AlphaFoldDB" id="A0A0G0MNL8"/>
<organism evidence="7 8">
    <name type="scientific">Candidatus Woesebacteria bacterium GW2011_GWB1_38_5b</name>
    <dbReference type="NCBI Taxonomy" id="1618569"/>
    <lineage>
        <taxon>Bacteria</taxon>
        <taxon>Candidatus Woeseibacteriota</taxon>
    </lineage>
</organism>
<evidence type="ECO:0000313" key="8">
    <source>
        <dbReference type="Proteomes" id="UP000034181"/>
    </source>
</evidence>